<proteinExistence type="predicted"/>
<reference evidence="1 2" key="1">
    <citation type="journal article" date="2016" name="Genome Announc.">
        <title>Complete Genome Sequence of Methylobacterium populi P-1M, Isolated from Pink-Pigmented Household Biofilm.</title>
        <authorList>
            <person name="Morohoshi T."/>
            <person name="Ikeda T."/>
        </authorList>
    </citation>
    <scope>NUCLEOTIDE SEQUENCE [LARGE SCALE GENOMIC DNA]</scope>
    <source>
        <strain evidence="1 2">P-1M</strain>
    </source>
</reference>
<gene>
    <name evidence="1" type="ORF">MPPM_3244</name>
</gene>
<dbReference type="EMBL" id="AP014809">
    <property type="protein sequence ID" value="BAU91849.1"/>
    <property type="molecule type" value="Genomic_DNA"/>
</dbReference>
<accession>A0A160PF86</accession>
<dbReference type="OrthoDB" id="565316at2"/>
<evidence type="ECO:0008006" key="3">
    <source>
        <dbReference type="Google" id="ProtNLM"/>
    </source>
</evidence>
<dbReference type="RefSeq" id="WP_096485900.1">
    <property type="nucleotide sequence ID" value="NZ_AP014809.1"/>
</dbReference>
<dbReference type="Pfam" id="PF13704">
    <property type="entry name" value="Glyco_tranf_2_4"/>
    <property type="match status" value="1"/>
</dbReference>
<dbReference type="InterPro" id="IPR029044">
    <property type="entry name" value="Nucleotide-diphossugar_trans"/>
</dbReference>
<protein>
    <recommendedName>
        <fullName evidence="3">Glycosyltransferase family 2 protein</fullName>
    </recommendedName>
</protein>
<dbReference type="Proteomes" id="UP000218288">
    <property type="component" value="Chromosome"/>
</dbReference>
<evidence type="ECO:0000313" key="1">
    <source>
        <dbReference type="EMBL" id="BAU91849.1"/>
    </source>
</evidence>
<dbReference type="Gene3D" id="3.90.550.10">
    <property type="entry name" value="Spore Coat Polysaccharide Biosynthesis Protein SpsA, Chain A"/>
    <property type="match status" value="1"/>
</dbReference>
<dbReference type="SUPFAM" id="SSF53448">
    <property type="entry name" value="Nucleotide-diphospho-sugar transferases"/>
    <property type="match status" value="1"/>
</dbReference>
<dbReference type="AlphaFoldDB" id="A0A160PF86"/>
<name>A0A160PF86_9HYPH</name>
<organism evidence="1 2">
    <name type="scientific">Methylorubrum populi</name>
    <dbReference type="NCBI Taxonomy" id="223967"/>
    <lineage>
        <taxon>Bacteria</taxon>
        <taxon>Pseudomonadati</taxon>
        <taxon>Pseudomonadota</taxon>
        <taxon>Alphaproteobacteria</taxon>
        <taxon>Hyphomicrobiales</taxon>
        <taxon>Methylobacteriaceae</taxon>
        <taxon>Methylorubrum</taxon>
    </lineage>
</organism>
<sequence>MRVVAVSRVLDEVDIIEAFVRHASAFVDHHIILDNGSRDGTIEIIGRLAEEGLPLTVYQSPSICFSDRDMNNWLYNEAVERHDADWVACLDSDEFYDERQLPGGLRNHLQELENSGANVVAVRIPWAHYNYTTRDDATENLVPRRITHRTEVAADGKVIVSWRLAKEKGLVLEGQHDVYLPEGSQGRVVTEQRLWIAHFSERNAAQYVTKVVRGWAKILTAGEACMNRGFSAHYRGPFELLRDRPETLLRSESFLERKNEDRSVVHDPMDYRGGPLRYTPKNDPEMQSVRALVGFLSDVCSRYGELTDALPVARAYSERIERRIDRLI</sequence>
<evidence type="ECO:0000313" key="2">
    <source>
        <dbReference type="Proteomes" id="UP000218288"/>
    </source>
</evidence>